<reference evidence="2 3" key="1">
    <citation type="journal article" name="Nat. Commun.">
        <title>Undinarchaeota illuminate DPANN phylogeny and the impact of gene transfer on archaeal evolution.</title>
        <authorList>
            <person name="Dombrowski N."/>
            <person name="Williams T.A."/>
            <person name="Sun J."/>
            <person name="Woodcroft B.J."/>
            <person name="Lee J.H."/>
            <person name="Minh B.Q."/>
            <person name="Rinke C."/>
            <person name="Spang A."/>
        </authorList>
    </citation>
    <scope>NUCLEOTIDE SEQUENCE [LARGE SCALE GENOMIC DNA]</scope>
    <source>
        <strain evidence="2">MAG_bin1129</strain>
    </source>
</reference>
<feature type="domain" description="Putative phage metallopeptidase" evidence="1">
    <location>
        <begin position="4"/>
        <end position="106"/>
    </location>
</feature>
<protein>
    <submittedName>
        <fullName evidence="2">Metallopeptidase</fullName>
    </submittedName>
</protein>
<proteinExistence type="predicted"/>
<sequence>MAIKYYSAPDIKRKISELIQNNGFHNVSAERIYCFRSKGSSSRRILARIWSFPKIWQQALYMEPRYVIEVLSERFDKLSPEKQEEVLIHELKHIPKKFSGGLRKHDHKNPRSIRL</sequence>
<name>A0A832UVD2_9ARCH</name>
<dbReference type="AlphaFoldDB" id="A0A832UVD2"/>
<accession>A0A832UVD2</accession>
<evidence type="ECO:0000313" key="3">
    <source>
        <dbReference type="Proteomes" id="UP000646946"/>
    </source>
</evidence>
<evidence type="ECO:0000313" key="2">
    <source>
        <dbReference type="EMBL" id="HIK00400.1"/>
    </source>
</evidence>
<dbReference type="Pfam" id="PF18894">
    <property type="entry name" value="PhageMetallopep"/>
    <property type="match status" value="1"/>
</dbReference>
<evidence type="ECO:0000259" key="1">
    <source>
        <dbReference type="Pfam" id="PF18894"/>
    </source>
</evidence>
<gene>
    <name evidence="2" type="ORF">H1016_02560</name>
</gene>
<dbReference type="EMBL" id="DVAB01000023">
    <property type="protein sequence ID" value="HIK00400.1"/>
    <property type="molecule type" value="Genomic_DNA"/>
</dbReference>
<organism evidence="2 3">
    <name type="scientific">Candidatus Naiadarchaeum limnaeum</name>
    <dbReference type="NCBI Taxonomy" id="2756139"/>
    <lineage>
        <taxon>Archaea</taxon>
        <taxon>Candidatus Undinarchaeota</taxon>
        <taxon>Candidatus Undinarchaeia</taxon>
        <taxon>Candidatus Naiadarchaeales</taxon>
        <taxon>Candidatus Naiadarchaeaceae</taxon>
        <taxon>Candidatus Naiadarchaeum</taxon>
    </lineage>
</organism>
<keyword evidence="3" id="KW-1185">Reference proteome</keyword>
<dbReference type="Proteomes" id="UP000646946">
    <property type="component" value="Unassembled WGS sequence"/>
</dbReference>
<comment type="caution">
    <text evidence="2">The sequence shown here is derived from an EMBL/GenBank/DDBJ whole genome shotgun (WGS) entry which is preliminary data.</text>
</comment>
<dbReference type="InterPro" id="IPR043998">
    <property type="entry name" value="Put_Metallopep"/>
</dbReference>